<sequence>MQNQMLELLDDEDVQLTEKEILEQVLGTRSGYARGMRKFVIPTTSSSRSHYPKEINNELETCRQELSATKQELVEAKEEMTQAKEQMEITNEHVIQLEANQRETQRQLAETQRLIACLMADRL</sequence>
<reference evidence="2" key="1">
    <citation type="submission" date="2018-02" db="EMBL/GenBank/DDBJ databases">
        <authorList>
            <person name="Cohen D.B."/>
            <person name="Kent A.D."/>
        </authorList>
    </citation>
    <scope>NUCLEOTIDE SEQUENCE</scope>
</reference>
<evidence type="ECO:0000256" key="1">
    <source>
        <dbReference type="SAM" id="Coils"/>
    </source>
</evidence>
<gene>
    <name evidence="2" type="ORF">FSB_LOCUS21682</name>
</gene>
<proteinExistence type="predicted"/>
<evidence type="ECO:0000313" key="2">
    <source>
        <dbReference type="EMBL" id="SPC93800.1"/>
    </source>
</evidence>
<organism evidence="2">
    <name type="scientific">Fagus sylvatica</name>
    <name type="common">Beechnut</name>
    <dbReference type="NCBI Taxonomy" id="28930"/>
    <lineage>
        <taxon>Eukaryota</taxon>
        <taxon>Viridiplantae</taxon>
        <taxon>Streptophyta</taxon>
        <taxon>Embryophyta</taxon>
        <taxon>Tracheophyta</taxon>
        <taxon>Spermatophyta</taxon>
        <taxon>Magnoliopsida</taxon>
        <taxon>eudicotyledons</taxon>
        <taxon>Gunneridae</taxon>
        <taxon>Pentapetalae</taxon>
        <taxon>rosids</taxon>
        <taxon>fabids</taxon>
        <taxon>Fagales</taxon>
        <taxon>Fagaceae</taxon>
        <taxon>Fagus</taxon>
    </lineage>
</organism>
<accession>A0A2N9G388</accession>
<name>A0A2N9G388_FAGSY</name>
<feature type="coiled-coil region" evidence="1">
    <location>
        <begin position="59"/>
        <end position="114"/>
    </location>
</feature>
<protein>
    <submittedName>
        <fullName evidence="2">Uncharacterized protein</fullName>
    </submittedName>
</protein>
<dbReference type="EMBL" id="OIVN01001424">
    <property type="protein sequence ID" value="SPC93800.1"/>
    <property type="molecule type" value="Genomic_DNA"/>
</dbReference>
<dbReference type="AlphaFoldDB" id="A0A2N9G388"/>
<keyword evidence="1" id="KW-0175">Coiled coil</keyword>